<dbReference type="GO" id="GO:0033596">
    <property type="term" value="C:TSC1-TSC2 complex"/>
    <property type="evidence" value="ECO:0007669"/>
    <property type="project" value="InterPro"/>
</dbReference>
<dbReference type="GO" id="GO:0051726">
    <property type="term" value="P:regulation of cell cycle"/>
    <property type="evidence" value="ECO:0007669"/>
    <property type="project" value="TreeGrafter"/>
</dbReference>
<dbReference type="GO" id="GO:0051898">
    <property type="term" value="P:negative regulation of phosphatidylinositol 3-kinase/protein kinase B signal transduction"/>
    <property type="evidence" value="ECO:0007669"/>
    <property type="project" value="TreeGrafter"/>
</dbReference>
<accession>A0A8D8HCQ3</accession>
<evidence type="ECO:0000256" key="12">
    <source>
        <dbReference type="PROSITE-ProRule" id="PRU10141"/>
    </source>
</evidence>
<keyword evidence="4" id="KW-0597">Phosphoprotein</keyword>
<keyword evidence="8 12" id="KW-0067">ATP-binding</keyword>
<dbReference type="InterPro" id="IPR027107">
    <property type="entry name" value="Tuberin/Ral-act_asu"/>
</dbReference>
<dbReference type="Gene3D" id="1.10.510.10">
    <property type="entry name" value="Transferase(Phosphotransferase) domain 1"/>
    <property type="match status" value="1"/>
</dbReference>
<dbReference type="InterPro" id="IPR008271">
    <property type="entry name" value="Ser/Thr_kinase_AS"/>
</dbReference>
<comment type="catalytic activity">
    <reaction evidence="10">
        <text>L-threonyl-[protein] + ATP = O-phospho-L-threonyl-[protein] + ADP + H(+)</text>
        <dbReference type="Rhea" id="RHEA:46608"/>
        <dbReference type="Rhea" id="RHEA-COMP:11060"/>
        <dbReference type="Rhea" id="RHEA-COMP:11605"/>
        <dbReference type="ChEBI" id="CHEBI:15378"/>
        <dbReference type="ChEBI" id="CHEBI:30013"/>
        <dbReference type="ChEBI" id="CHEBI:30616"/>
        <dbReference type="ChEBI" id="CHEBI:61977"/>
        <dbReference type="ChEBI" id="CHEBI:456216"/>
        <dbReference type="EC" id="2.7.12.1"/>
    </reaction>
</comment>
<feature type="domain" description="Protein kinase" evidence="14">
    <location>
        <begin position="1216"/>
        <end position="1529"/>
    </location>
</feature>
<evidence type="ECO:0000256" key="13">
    <source>
        <dbReference type="SAM" id="MobiDB-lite"/>
    </source>
</evidence>
<dbReference type="InterPro" id="IPR018515">
    <property type="entry name" value="Tuberin-type_domain"/>
</dbReference>
<dbReference type="Gene3D" id="3.30.200.20">
    <property type="entry name" value="Phosphorylase Kinase, domain 1"/>
    <property type="match status" value="1"/>
</dbReference>
<dbReference type="PROSITE" id="PS50011">
    <property type="entry name" value="PROTEIN_KINASE_DOM"/>
    <property type="match status" value="1"/>
</dbReference>
<dbReference type="EMBL" id="HBUE01207095">
    <property type="protein sequence ID" value="CAG6532590.1"/>
    <property type="molecule type" value="Transcribed_RNA"/>
</dbReference>
<dbReference type="InterPro" id="IPR003913">
    <property type="entry name" value="Tuberin"/>
</dbReference>
<comment type="catalytic activity">
    <reaction evidence="11">
        <text>L-tyrosyl-[protein] + ATP = O-phospho-L-tyrosyl-[protein] + ADP + H(+)</text>
        <dbReference type="Rhea" id="RHEA:10596"/>
        <dbReference type="Rhea" id="RHEA-COMP:10136"/>
        <dbReference type="Rhea" id="RHEA-COMP:20101"/>
        <dbReference type="ChEBI" id="CHEBI:15378"/>
        <dbReference type="ChEBI" id="CHEBI:30616"/>
        <dbReference type="ChEBI" id="CHEBI:46858"/>
        <dbReference type="ChEBI" id="CHEBI:61978"/>
        <dbReference type="ChEBI" id="CHEBI:456216"/>
        <dbReference type="EC" id="2.7.12.1"/>
    </reaction>
</comment>
<reference evidence="15" key="1">
    <citation type="submission" date="2021-05" db="EMBL/GenBank/DDBJ databases">
        <authorList>
            <person name="Alioto T."/>
            <person name="Alioto T."/>
            <person name="Gomez Garrido J."/>
        </authorList>
    </citation>
    <scope>NUCLEOTIDE SEQUENCE</scope>
</reference>
<dbReference type="FunFam" id="3.30.200.20:FF:000127">
    <property type="entry name" value="Putative dual specificity tyrosine-phosphorylation-regulated kinase 2"/>
    <property type="match status" value="1"/>
</dbReference>
<keyword evidence="6 12" id="KW-0547">Nucleotide-binding</keyword>
<dbReference type="GO" id="GO:0032007">
    <property type="term" value="P:negative regulation of TOR signaling"/>
    <property type="evidence" value="ECO:0007669"/>
    <property type="project" value="InterPro"/>
</dbReference>
<dbReference type="PANTHER" id="PTHR10063:SF0">
    <property type="entry name" value="TUBERIN"/>
    <property type="match status" value="1"/>
</dbReference>
<dbReference type="Gene3D" id="3.30.10.30">
    <property type="entry name" value="DYRK"/>
    <property type="match status" value="1"/>
</dbReference>
<dbReference type="EMBL" id="HBUE01313399">
    <property type="protein sequence ID" value="CAG6584462.1"/>
    <property type="molecule type" value="Transcribed_RNA"/>
</dbReference>
<dbReference type="Pfam" id="PF11864">
    <property type="entry name" value="DUF3384"/>
    <property type="match status" value="1"/>
</dbReference>
<evidence type="ECO:0000256" key="9">
    <source>
        <dbReference type="ARBA" id="ARBA00049003"/>
    </source>
</evidence>
<feature type="region of interest" description="Disordered" evidence="13">
    <location>
        <begin position="1098"/>
        <end position="1148"/>
    </location>
</feature>
<proteinExistence type="inferred from homology"/>
<evidence type="ECO:0000256" key="8">
    <source>
        <dbReference type="ARBA" id="ARBA00022840"/>
    </source>
</evidence>
<feature type="binding site" evidence="12">
    <location>
        <position position="1245"/>
    </location>
    <ligand>
        <name>ATP</name>
        <dbReference type="ChEBI" id="CHEBI:30616"/>
    </ligand>
</feature>
<dbReference type="EC" id="2.7.12.1" evidence="2"/>
<comment type="similarity">
    <text evidence="1">Belongs to the protein kinase superfamily. CMGC Ser/Thr protein kinase family. MNB/DYRK subfamily.</text>
</comment>
<protein>
    <recommendedName>
        <fullName evidence="2">dual-specificity kinase</fullName>
        <ecNumber evidence="2">2.7.12.1</ecNumber>
    </recommendedName>
</protein>
<dbReference type="GO" id="GO:0046627">
    <property type="term" value="P:negative regulation of insulin receptor signaling pathway"/>
    <property type="evidence" value="ECO:0007669"/>
    <property type="project" value="TreeGrafter"/>
</dbReference>
<evidence type="ECO:0000256" key="10">
    <source>
        <dbReference type="ARBA" id="ARBA00049308"/>
    </source>
</evidence>
<dbReference type="InterPro" id="IPR011009">
    <property type="entry name" value="Kinase-like_dom_sf"/>
</dbReference>
<evidence type="ECO:0000256" key="7">
    <source>
        <dbReference type="ARBA" id="ARBA00022777"/>
    </source>
</evidence>
<dbReference type="Pfam" id="PF00069">
    <property type="entry name" value="Pkinase"/>
    <property type="match status" value="1"/>
</dbReference>
<keyword evidence="3" id="KW-0723">Serine/threonine-protein kinase</keyword>
<evidence type="ECO:0000256" key="2">
    <source>
        <dbReference type="ARBA" id="ARBA00013203"/>
    </source>
</evidence>
<dbReference type="PROSITE" id="PS00108">
    <property type="entry name" value="PROTEIN_KINASE_ST"/>
    <property type="match status" value="1"/>
</dbReference>
<evidence type="ECO:0000259" key="14">
    <source>
        <dbReference type="PROSITE" id="PS50011"/>
    </source>
</evidence>
<keyword evidence="5" id="KW-0808">Transferase</keyword>
<comment type="catalytic activity">
    <reaction evidence="9">
        <text>L-seryl-[protein] + ATP = O-phospho-L-seryl-[protein] + ADP + H(+)</text>
        <dbReference type="Rhea" id="RHEA:17989"/>
        <dbReference type="Rhea" id="RHEA-COMP:9863"/>
        <dbReference type="Rhea" id="RHEA-COMP:11604"/>
        <dbReference type="ChEBI" id="CHEBI:15378"/>
        <dbReference type="ChEBI" id="CHEBI:29999"/>
        <dbReference type="ChEBI" id="CHEBI:30616"/>
        <dbReference type="ChEBI" id="CHEBI:83421"/>
        <dbReference type="ChEBI" id="CHEBI:456216"/>
        <dbReference type="EC" id="2.7.12.1"/>
    </reaction>
</comment>
<dbReference type="InterPro" id="IPR042521">
    <property type="entry name" value="DYRK"/>
</dbReference>
<evidence type="ECO:0000256" key="5">
    <source>
        <dbReference type="ARBA" id="ARBA00022679"/>
    </source>
</evidence>
<dbReference type="PRINTS" id="PR01431">
    <property type="entry name" value="TUBERIN"/>
</dbReference>
<dbReference type="SUPFAM" id="SSF56112">
    <property type="entry name" value="Protein kinase-like (PK-like)"/>
    <property type="match status" value="1"/>
</dbReference>
<dbReference type="GO" id="GO:0004674">
    <property type="term" value="F:protein serine/threonine kinase activity"/>
    <property type="evidence" value="ECO:0007669"/>
    <property type="project" value="UniProtKB-KW"/>
</dbReference>
<evidence type="ECO:0000256" key="1">
    <source>
        <dbReference type="ARBA" id="ARBA00008867"/>
    </source>
</evidence>
<dbReference type="GO" id="GO:0005096">
    <property type="term" value="F:GTPase activator activity"/>
    <property type="evidence" value="ECO:0007669"/>
    <property type="project" value="InterPro"/>
</dbReference>
<dbReference type="SMART" id="SM00220">
    <property type="entry name" value="S_TKc"/>
    <property type="match status" value="1"/>
</dbReference>
<dbReference type="PANTHER" id="PTHR10063">
    <property type="entry name" value="TUBERIN"/>
    <property type="match status" value="1"/>
</dbReference>
<evidence type="ECO:0000256" key="6">
    <source>
        <dbReference type="ARBA" id="ARBA00022741"/>
    </source>
</evidence>
<dbReference type="FunFam" id="1.10.510.10:FF:000112">
    <property type="entry name" value="Putative dual specificity tyrosine-phosphorylation-regulated kinase 2"/>
    <property type="match status" value="1"/>
</dbReference>
<dbReference type="PROSITE" id="PS00107">
    <property type="entry name" value="PROTEIN_KINASE_ATP"/>
    <property type="match status" value="1"/>
</dbReference>
<dbReference type="InterPro" id="IPR017441">
    <property type="entry name" value="Protein_kinase_ATP_BS"/>
</dbReference>
<organism evidence="15">
    <name type="scientific">Culex pipiens</name>
    <name type="common">House mosquito</name>
    <dbReference type="NCBI Taxonomy" id="7175"/>
    <lineage>
        <taxon>Eukaryota</taxon>
        <taxon>Metazoa</taxon>
        <taxon>Ecdysozoa</taxon>
        <taxon>Arthropoda</taxon>
        <taxon>Hexapoda</taxon>
        <taxon>Insecta</taxon>
        <taxon>Pterygota</taxon>
        <taxon>Neoptera</taxon>
        <taxon>Endopterygota</taxon>
        <taxon>Diptera</taxon>
        <taxon>Nematocera</taxon>
        <taxon>Culicoidea</taxon>
        <taxon>Culicidae</taxon>
        <taxon>Culicinae</taxon>
        <taxon>Culicini</taxon>
        <taxon>Culex</taxon>
        <taxon>Culex</taxon>
    </lineage>
</organism>
<evidence type="ECO:0000313" key="15">
    <source>
        <dbReference type="EMBL" id="CAG6532590.1"/>
    </source>
</evidence>
<dbReference type="InterPro" id="IPR016024">
    <property type="entry name" value="ARM-type_fold"/>
</dbReference>
<dbReference type="GO" id="GO:0004712">
    <property type="term" value="F:protein serine/threonine/tyrosine kinase activity"/>
    <property type="evidence" value="ECO:0007669"/>
    <property type="project" value="UniProtKB-EC"/>
</dbReference>
<dbReference type="GO" id="GO:0030178">
    <property type="term" value="P:negative regulation of Wnt signaling pathway"/>
    <property type="evidence" value="ECO:0007669"/>
    <property type="project" value="TreeGrafter"/>
</dbReference>
<dbReference type="SUPFAM" id="SSF48371">
    <property type="entry name" value="ARM repeat"/>
    <property type="match status" value="1"/>
</dbReference>
<dbReference type="InterPro" id="IPR000719">
    <property type="entry name" value="Prot_kinase_dom"/>
</dbReference>
<feature type="compositionally biased region" description="Low complexity" evidence="13">
    <location>
        <begin position="1098"/>
        <end position="1134"/>
    </location>
</feature>
<dbReference type="GO" id="GO:0005524">
    <property type="term" value="F:ATP binding"/>
    <property type="evidence" value="ECO:0007669"/>
    <property type="project" value="UniProtKB-UniRule"/>
</dbReference>
<name>A0A8D8HCQ3_CULPI</name>
<keyword evidence="7 15" id="KW-0418">Kinase</keyword>
<feature type="region of interest" description="Disordered" evidence="13">
    <location>
        <begin position="941"/>
        <end position="977"/>
    </location>
</feature>
<dbReference type="InterPro" id="IPR024584">
    <property type="entry name" value="Tuberin_N"/>
</dbReference>
<dbReference type="GO" id="GO:0005634">
    <property type="term" value="C:nucleus"/>
    <property type="evidence" value="ECO:0007669"/>
    <property type="project" value="InterPro"/>
</dbReference>
<feature type="region of interest" description="Disordered" evidence="13">
    <location>
        <begin position="654"/>
        <end position="673"/>
    </location>
</feature>
<sequence>MSSKDKDNNTFNKLKQFFRITKTSGATHRDRNYFPISAELERELQPETPVGQRCKALKDLSEDVIKYRLEVDSVQLLWHLTKDLIVGNKSTEQRHVALNFYCKLIKGQYDNLKLMRAQFFRVIVSHEEPEDIAYRLEMLKSLTENGKNIQYFEKEIGSFLVQWISQIDQAGLIVPLLELIVNLVKYNAASLEKNFLVGIVNYIFDLTCRVEDTQTILLSLTVLDCLPGYAIIPNEILTLFIVILCRTVNREAYCQTSWKIMKNLFGTALGHATLLTMCNILNDRTFYRDEALLRGAIFHTNMGLWGVSGSAILNCPPSIVLTSFWNALKSEHVVVTFEVILSIHRLIQKNGPELNEPTWDIICDIMTEISSNLAKYRLPNDNHVVRNFHETLDVIEDLLQRNDISADPDKIYGLIEKVSSERPEASVRRLIEYMTTKISATRPEWLLELCSFMDRFYKMKGTMIRIYAVQALVKIMNINRAAYEEEILDRIVMVHLAGVVHEMDPEVRTAVAGALINFIIHCDTKRCLELLEIVGKMLQRPYDWYAQDRRVVTSVRDVADIIVLVDGLIEIFGVKLYRLPSAHAIRVFHLLLRQLELHYERPIVFQRVNVVRYNIFKWMLKARANASFHVGYPETDKSTKIRFSLYLGVEGPFQHQSTQPPQSSSVAGQSGQSSSQLNLAQQQDAKAVDAMPSAGLTTISIKRGCQIIVDCLREEKDWEVIQLVLSELPNIMENKALIQGNDVDSLAKTLFRMFNDRMLTDKLIFYTNKPTQTDIHDLVLPVLASLATYHQHLEFLTKKNIIDVLKNGLISRRPQICIQTLTVLLLEMPDPLVPKLPNLLYELSKMTTSITVAVPVLEFLSTLSHLPNDRIANFVVVDYMYVMAMSFPYTNPYRYDHYTVSLAHHVIAGWFLKCRLPLRKNLVYYIVKALDSNVHTPFQDGSRPRADFSQVNEDSSNRKRSSSLTEQGSKRRGAGDRATIQQAQQAQQKTNQPNFNSDLYNFHSELAETCIDFMANHTYSPCSGLAKRSPAAEFLLRGGQSNTWLLGHNLVTITTSGCSAIPLRNGLCDRCFTMCKDSKSSTTTVAAAAAAAVHQNNNYQSNSSSSSLYNNDNNSNSSNKAQSSDKLSSSSSSGVGSGASGTGEEYERAKYKTPQEVMMLYMDKLTQYEHHEIYQYPKIYFIGANAKKRRGISNSEYDNEQGSYIHIAHDHIAYRYEVLKIIGKGSFGQVVKAYDHKNHQHVALKMVRNEKRFHRQAQEEIRILKHLRAQDRMNSMNIIHMYDYFVFRNHMCITFELLYINLYELIKKNKFQGFSIQLVRKFAHSLLKCLDALYKHKIIHCDMKPENVLLKQQGRSGIKVIDFGSSCFENQRVYTYIQSRFYRAPEVILGAKYDMAIDMWSLGCILAELFTGFALLPGEDEADQLACIIELIGMPPKKILENSKRAKNFISAKGYPRYCNVKTLEDGTTVLTGGFSRRGKLRGPPGSRSLVKALNGCDDPLFLNFIERCLRWDPALRMTPETALNHFWFRRLLPPSPNVATITTTSSPSTSNNCQSSHINKVVHAVPFSYAYASDQQQASSLVTTTTCNSLVASHHGNSSSLQSLQSASLTSSAISIPAVSGSVGGAIGGTLGRSAATTIIDIPYNPNDKKRLINTSPQAASSLTSNPGLATSFVDYVVVIE</sequence>
<evidence type="ECO:0000256" key="3">
    <source>
        <dbReference type="ARBA" id="ARBA00022527"/>
    </source>
</evidence>
<evidence type="ECO:0000256" key="4">
    <source>
        <dbReference type="ARBA" id="ARBA00022553"/>
    </source>
</evidence>
<evidence type="ECO:0000256" key="11">
    <source>
        <dbReference type="ARBA" id="ARBA00051680"/>
    </source>
</evidence>
<dbReference type="Pfam" id="PF03542">
    <property type="entry name" value="Tuberin"/>
    <property type="match status" value="1"/>
</dbReference>